<evidence type="ECO:0000313" key="2">
    <source>
        <dbReference type="Proteomes" id="UP000694424"/>
    </source>
</evidence>
<name>A0A8B9S5W6_APTOW</name>
<reference evidence="1" key="2">
    <citation type="submission" date="2025-09" db="UniProtKB">
        <authorList>
            <consortium name="Ensembl"/>
        </authorList>
    </citation>
    <scope>IDENTIFICATION</scope>
</reference>
<reference evidence="1" key="1">
    <citation type="submission" date="2025-08" db="UniProtKB">
        <authorList>
            <consortium name="Ensembl"/>
        </authorList>
    </citation>
    <scope>IDENTIFICATION</scope>
</reference>
<organism evidence="1 2">
    <name type="scientific">Apteryx owenii</name>
    <name type="common">Little spotted kiwi</name>
    <dbReference type="NCBI Taxonomy" id="8824"/>
    <lineage>
        <taxon>Eukaryota</taxon>
        <taxon>Metazoa</taxon>
        <taxon>Chordata</taxon>
        <taxon>Craniata</taxon>
        <taxon>Vertebrata</taxon>
        <taxon>Euteleostomi</taxon>
        <taxon>Archelosauria</taxon>
        <taxon>Archosauria</taxon>
        <taxon>Dinosauria</taxon>
        <taxon>Saurischia</taxon>
        <taxon>Theropoda</taxon>
        <taxon>Coelurosauria</taxon>
        <taxon>Aves</taxon>
        <taxon>Palaeognathae</taxon>
        <taxon>Apterygiformes</taxon>
        <taxon>Apterygidae</taxon>
        <taxon>Apteryx</taxon>
    </lineage>
</organism>
<evidence type="ECO:0000313" key="1">
    <source>
        <dbReference type="Ensembl" id="ENSAOWP00000009218.1"/>
    </source>
</evidence>
<dbReference type="Ensembl" id="ENSAOWT00000010452.1">
    <property type="protein sequence ID" value="ENSAOWP00000009218.1"/>
    <property type="gene ID" value="ENSAOWG00000006330.1"/>
</dbReference>
<keyword evidence="2" id="KW-1185">Reference proteome</keyword>
<proteinExistence type="predicted"/>
<sequence length="139" mass="15625">MILIVLGKPKFYLFFLPLSKTTVIIEHFPFLFSNEIQMKKNVQNLNKTGKFLRRNLEVTIVPPGTQLRRRNWAGPHSGADGLRQDPLRRMSAAARAELGGSFLPPAPQPAQASLLCMALGHVNQCDSLDPRRINIFHPL</sequence>
<protein>
    <submittedName>
        <fullName evidence="1">Uncharacterized protein</fullName>
    </submittedName>
</protein>
<dbReference type="AlphaFoldDB" id="A0A8B9S5W6"/>
<accession>A0A8B9S5W6</accession>
<dbReference type="Proteomes" id="UP000694424">
    <property type="component" value="Unplaced"/>
</dbReference>